<sequence length="222" mass="25204">LLTVDSKAYEIPTVNKLLKLYDNYVPDATLQEDETPSEKSEEAAFLSALLSTPVIIETKTWLQSNGLTPSNDRGFRQQLEDLWFTVYPRGFKKRSSSGFEHVFLGELKNGEISGFHNWIFFNHEEKTKKVNYLGWRKIIDFPDKKGSIVKVTFNWTGTNKPTGTIFVGTSPELELALYTVCALAKPNRKCPISLGGKKFNLQTYTFIYKDNKTVISSAYPVV</sequence>
<evidence type="ECO:0000313" key="14">
    <source>
        <dbReference type="Proteomes" id="UP001558652"/>
    </source>
</evidence>
<protein>
    <recommendedName>
        <fullName evidence="12">EndoU domain-containing protein</fullName>
    </recommendedName>
</protein>
<evidence type="ECO:0000256" key="10">
    <source>
        <dbReference type="ARBA" id="ARBA00023239"/>
    </source>
</evidence>
<comment type="subunit">
    <text evidence="3 11">Monomer.</text>
</comment>
<evidence type="ECO:0000259" key="12">
    <source>
        <dbReference type="PROSITE" id="PS51959"/>
    </source>
</evidence>
<dbReference type="InterPro" id="IPR039787">
    <property type="entry name" value="ENDOU"/>
</dbReference>
<keyword evidence="6 11" id="KW-0255">Endonuclease</keyword>
<feature type="non-terminal residue" evidence="13">
    <location>
        <position position="1"/>
    </location>
</feature>
<dbReference type="GO" id="GO:0004521">
    <property type="term" value="F:RNA endonuclease activity"/>
    <property type="evidence" value="ECO:0007669"/>
    <property type="project" value="UniProtKB-UniRule"/>
</dbReference>
<evidence type="ECO:0000256" key="11">
    <source>
        <dbReference type="RuleBase" id="RU367085"/>
    </source>
</evidence>
<keyword evidence="10" id="KW-0456">Lyase</keyword>
<evidence type="ECO:0000256" key="3">
    <source>
        <dbReference type="ARBA" id="ARBA00011245"/>
    </source>
</evidence>
<dbReference type="GO" id="GO:0003723">
    <property type="term" value="F:RNA binding"/>
    <property type="evidence" value="ECO:0007669"/>
    <property type="project" value="UniProtKB-UniRule"/>
</dbReference>
<dbReference type="EMBL" id="JBFDAA010000008">
    <property type="protein sequence ID" value="KAL1129821.1"/>
    <property type="molecule type" value="Genomic_DNA"/>
</dbReference>
<comment type="cofactor">
    <cofactor evidence="1 11">
        <name>Mn(2+)</name>
        <dbReference type="ChEBI" id="CHEBI:29035"/>
    </cofactor>
</comment>
<feature type="domain" description="EndoU" evidence="12">
    <location>
        <begin position="1"/>
        <end position="222"/>
    </location>
</feature>
<keyword evidence="5 11" id="KW-0479">Metal-binding</keyword>
<comment type="caution">
    <text evidence="13">The sequence shown here is derived from an EMBL/GenBank/DDBJ whole genome shotgun (WGS) entry which is preliminary data.</text>
</comment>
<dbReference type="GO" id="GO:0016787">
    <property type="term" value="F:hydrolase activity"/>
    <property type="evidence" value="ECO:0007669"/>
    <property type="project" value="UniProtKB-KW"/>
</dbReference>
<reference evidence="13 14" key="1">
    <citation type="submission" date="2024-07" db="EMBL/GenBank/DDBJ databases">
        <title>Chromosome-level genome assembly of the water stick insect Ranatra chinensis (Heteroptera: Nepidae).</title>
        <authorList>
            <person name="Liu X."/>
        </authorList>
    </citation>
    <scope>NUCLEOTIDE SEQUENCE [LARGE SCALE GENOMIC DNA]</scope>
    <source>
        <strain evidence="13">Cailab_2021Rc</strain>
        <tissue evidence="13">Muscle</tissue>
    </source>
</reference>
<dbReference type="GO" id="GO:0046872">
    <property type="term" value="F:metal ion binding"/>
    <property type="evidence" value="ECO:0007669"/>
    <property type="project" value="UniProtKB-UniRule"/>
</dbReference>
<dbReference type="PANTHER" id="PTHR12439">
    <property type="entry name" value="PLACENTAL PROTEIN 11-RELATED"/>
    <property type="match status" value="1"/>
</dbReference>
<keyword evidence="7 11" id="KW-0378">Hydrolase</keyword>
<keyword evidence="4 11" id="KW-0540">Nuclease</keyword>
<proteinExistence type="inferred from homology"/>
<dbReference type="CDD" id="cd21159">
    <property type="entry name" value="XendoU"/>
    <property type="match status" value="1"/>
</dbReference>
<evidence type="ECO:0000256" key="1">
    <source>
        <dbReference type="ARBA" id="ARBA00001936"/>
    </source>
</evidence>
<dbReference type="PANTHER" id="PTHR12439:SF42">
    <property type="entry name" value="ENDORIBONUCLEASE-RELATED"/>
    <property type="match status" value="1"/>
</dbReference>
<dbReference type="InterPro" id="IPR037227">
    <property type="entry name" value="EndoU-like"/>
</dbReference>
<accession>A0ABD0YET3</accession>
<evidence type="ECO:0000256" key="9">
    <source>
        <dbReference type="ARBA" id="ARBA00023211"/>
    </source>
</evidence>
<dbReference type="Pfam" id="PF09412">
    <property type="entry name" value="XendoU"/>
    <property type="match status" value="1"/>
</dbReference>
<evidence type="ECO:0000256" key="6">
    <source>
        <dbReference type="ARBA" id="ARBA00022759"/>
    </source>
</evidence>
<comment type="similarity">
    <text evidence="2 11">Belongs to the ENDOU family.</text>
</comment>
<evidence type="ECO:0000256" key="2">
    <source>
        <dbReference type="ARBA" id="ARBA00010168"/>
    </source>
</evidence>
<keyword evidence="14" id="KW-1185">Reference proteome</keyword>
<evidence type="ECO:0000256" key="4">
    <source>
        <dbReference type="ARBA" id="ARBA00022722"/>
    </source>
</evidence>
<name>A0ABD0YET3_9HEMI</name>
<dbReference type="GO" id="GO:0016829">
    <property type="term" value="F:lyase activity"/>
    <property type="evidence" value="ECO:0007669"/>
    <property type="project" value="UniProtKB-KW"/>
</dbReference>
<dbReference type="AlphaFoldDB" id="A0ABD0YET3"/>
<dbReference type="InterPro" id="IPR018998">
    <property type="entry name" value="EndoU_C"/>
</dbReference>
<evidence type="ECO:0000256" key="8">
    <source>
        <dbReference type="ARBA" id="ARBA00022884"/>
    </source>
</evidence>
<gene>
    <name evidence="13" type="ORF">AAG570_012765</name>
</gene>
<evidence type="ECO:0000256" key="7">
    <source>
        <dbReference type="ARBA" id="ARBA00022801"/>
    </source>
</evidence>
<evidence type="ECO:0000256" key="5">
    <source>
        <dbReference type="ARBA" id="ARBA00022723"/>
    </source>
</evidence>
<keyword evidence="8 11" id="KW-0694">RNA-binding</keyword>
<dbReference type="Proteomes" id="UP001558652">
    <property type="component" value="Unassembled WGS sequence"/>
</dbReference>
<organism evidence="13 14">
    <name type="scientific">Ranatra chinensis</name>
    <dbReference type="NCBI Taxonomy" id="642074"/>
    <lineage>
        <taxon>Eukaryota</taxon>
        <taxon>Metazoa</taxon>
        <taxon>Ecdysozoa</taxon>
        <taxon>Arthropoda</taxon>
        <taxon>Hexapoda</taxon>
        <taxon>Insecta</taxon>
        <taxon>Pterygota</taxon>
        <taxon>Neoptera</taxon>
        <taxon>Paraneoptera</taxon>
        <taxon>Hemiptera</taxon>
        <taxon>Heteroptera</taxon>
        <taxon>Panheteroptera</taxon>
        <taxon>Nepomorpha</taxon>
        <taxon>Nepidae</taxon>
        <taxon>Ranatrinae</taxon>
        <taxon>Ranatra</taxon>
    </lineage>
</organism>
<evidence type="ECO:0000313" key="13">
    <source>
        <dbReference type="EMBL" id="KAL1129821.1"/>
    </source>
</evidence>
<keyword evidence="9 11" id="KW-0464">Manganese</keyword>
<dbReference type="SUPFAM" id="SSF142877">
    <property type="entry name" value="EndoU-like"/>
    <property type="match status" value="1"/>
</dbReference>
<dbReference type="PROSITE" id="PS51959">
    <property type="entry name" value="ENDOU"/>
    <property type="match status" value="1"/>
</dbReference>